<dbReference type="InterPro" id="IPR011024">
    <property type="entry name" value="G_crystallin-like"/>
</dbReference>
<evidence type="ECO:0000256" key="3">
    <source>
        <dbReference type="SAM" id="SignalP"/>
    </source>
</evidence>
<dbReference type="InterPro" id="IPR001064">
    <property type="entry name" value="Beta/gamma_crystallin"/>
</dbReference>
<dbReference type="Gene3D" id="2.60.20.10">
    <property type="entry name" value="Crystallins"/>
    <property type="match status" value="1"/>
</dbReference>
<dbReference type="PROSITE" id="PS50915">
    <property type="entry name" value="CRYSTALLIN_BETA_GAMMA"/>
    <property type="match status" value="1"/>
</dbReference>
<dbReference type="RefSeq" id="WP_160364827.1">
    <property type="nucleotide sequence ID" value="NZ_JACEIB010000001.1"/>
</dbReference>
<keyword evidence="3" id="KW-0732">Signal</keyword>
<evidence type="ECO:0000256" key="1">
    <source>
        <dbReference type="ARBA" id="ARBA00009646"/>
    </source>
</evidence>
<sequence>MTKLILTAATLALLAAGPAPARRHWGDDRGPDQRPPAAVLYSKPGFQGHSFYADHEVRKLSTKDMDDKISSIHIISGVWQVCVDDKFEGRCEIVDHSMPDTRVINMDDKISSVRPVPPGGPGWQR</sequence>
<evidence type="ECO:0000313" key="6">
    <source>
        <dbReference type="Proteomes" id="UP000570166"/>
    </source>
</evidence>
<keyword evidence="2" id="KW-0677">Repeat</keyword>
<reference evidence="5 6" key="1">
    <citation type="submission" date="2020-07" db="EMBL/GenBank/DDBJ databases">
        <authorList>
            <person name="Sun Q."/>
        </authorList>
    </citation>
    <scope>NUCLEOTIDE SEQUENCE [LARGE SCALE GENOMIC DNA]</scope>
    <source>
        <strain evidence="5 6">CGMCC 1.13654</strain>
    </source>
</reference>
<feature type="domain" description="Beta/gamma crystallin 'Greek key'" evidence="4">
    <location>
        <begin position="36"/>
        <end position="76"/>
    </location>
</feature>
<dbReference type="Proteomes" id="UP000570166">
    <property type="component" value="Unassembled WGS sequence"/>
</dbReference>
<evidence type="ECO:0000256" key="2">
    <source>
        <dbReference type="ARBA" id="ARBA00022737"/>
    </source>
</evidence>
<protein>
    <submittedName>
        <fullName evidence="5">Beta/gamma crystallin family protein</fullName>
    </submittedName>
</protein>
<keyword evidence="6" id="KW-1185">Reference proteome</keyword>
<name>A0A838L2I4_9SPHN</name>
<proteinExistence type="inferred from homology"/>
<dbReference type="EMBL" id="JACEIB010000001">
    <property type="protein sequence ID" value="MBA2932732.1"/>
    <property type="molecule type" value="Genomic_DNA"/>
</dbReference>
<organism evidence="5 6">
    <name type="scientific">Sphingomonas chungangi</name>
    <dbReference type="NCBI Taxonomy" id="2683589"/>
    <lineage>
        <taxon>Bacteria</taxon>
        <taxon>Pseudomonadati</taxon>
        <taxon>Pseudomonadota</taxon>
        <taxon>Alphaproteobacteria</taxon>
        <taxon>Sphingomonadales</taxon>
        <taxon>Sphingomonadaceae</taxon>
        <taxon>Sphingomonas</taxon>
    </lineage>
</organism>
<comment type="caution">
    <text evidence="5">The sequence shown here is derived from an EMBL/GenBank/DDBJ whole genome shotgun (WGS) entry which is preliminary data.</text>
</comment>
<feature type="signal peptide" evidence="3">
    <location>
        <begin position="1"/>
        <end position="21"/>
    </location>
</feature>
<dbReference type="Pfam" id="PF00030">
    <property type="entry name" value="Crystall"/>
    <property type="match status" value="1"/>
</dbReference>
<evidence type="ECO:0000313" key="5">
    <source>
        <dbReference type="EMBL" id="MBA2932732.1"/>
    </source>
</evidence>
<dbReference type="SUPFAM" id="SSF49695">
    <property type="entry name" value="gamma-Crystallin-like"/>
    <property type="match status" value="1"/>
</dbReference>
<gene>
    <name evidence="5" type="ORF">HZF05_01360</name>
</gene>
<dbReference type="SMART" id="SM00247">
    <property type="entry name" value="XTALbg"/>
    <property type="match status" value="1"/>
</dbReference>
<accession>A0A838L2I4</accession>
<feature type="chain" id="PRO_5032759383" evidence="3">
    <location>
        <begin position="22"/>
        <end position="125"/>
    </location>
</feature>
<evidence type="ECO:0000259" key="4">
    <source>
        <dbReference type="PROSITE" id="PS50915"/>
    </source>
</evidence>
<dbReference type="AlphaFoldDB" id="A0A838L2I4"/>
<comment type="similarity">
    <text evidence="1">Belongs to the beta/gamma-crystallin family.</text>
</comment>